<comment type="caution">
    <text evidence="9">The sequence shown here is derived from an EMBL/GenBank/DDBJ whole genome shotgun (WGS) entry which is preliminary data.</text>
</comment>
<dbReference type="GO" id="GO:0015297">
    <property type="term" value="F:antiporter activity"/>
    <property type="evidence" value="ECO:0007669"/>
    <property type="project" value="InterPro"/>
</dbReference>
<feature type="transmembrane region" description="Helical" evidence="7">
    <location>
        <begin position="201"/>
        <end position="220"/>
    </location>
</feature>
<feature type="transmembrane region" description="Helical" evidence="7">
    <location>
        <begin position="232"/>
        <end position="252"/>
    </location>
</feature>
<feature type="transmembrane region" description="Helical" evidence="7">
    <location>
        <begin position="138"/>
        <end position="159"/>
    </location>
</feature>
<feature type="domain" description="Cation/H+ exchanger transmembrane" evidence="8">
    <location>
        <begin position="21"/>
        <end position="410"/>
    </location>
</feature>
<dbReference type="GO" id="GO:0016020">
    <property type="term" value="C:membrane"/>
    <property type="evidence" value="ECO:0007669"/>
    <property type="project" value="UniProtKB-SubCell"/>
</dbReference>
<comment type="subcellular location">
    <subcellularLocation>
        <location evidence="1">Membrane</location>
        <topology evidence="1">Multi-pass membrane protein</topology>
    </subcellularLocation>
</comment>
<evidence type="ECO:0000256" key="3">
    <source>
        <dbReference type="ARBA" id="ARBA00022692"/>
    </source>
</evidence>
<dbReference type="EMBL" id="QKYN01000093">
    <property type="protein sequence ID" value="RAG83170.1"/>
    <property type="molecule type" value="Genomic_DNA"/>
</dbReference>
<dbReference type="InterPro" id="IPR050794">
    <property type="entry name" value="CPA2_transporter"/>
</dbReference>
<proteinExistence type="predicted"/>
<accession>A0A2X0K7G7</accession>
<evidence type="ECO:0000313" key="10">
    <source>
        <dbReference type="Proteomes" id="UP000248889"/>
    </source>
</evidence>
<evidence type="ECO:0000256" key="1">
    <source>
        <dbReference type="ARBA" id="ARBA00004141"/>
    </source>
</evidence>
<evidence type="ECO:0000313" key="9">
    <source>
        <dbReference type="EMBL" id="RAG83170.1"/>
    </source>
</evidence>
<sequence>MAPPAIPVEAVVLADIAIVVAVCALLARLLRRLHQPPVVAEIAAGLLLGPSVLGLLPGDLPDHLFPADARLPLSAIANLGLVLLMFLCGWELDARQMRGARGSVGAVAVLAMALPFALGGGFATLIRDQAPHGARPLAFVLFLATAFSITAFPVLARLLRDQGLTRTRVGVMAMSSAALGDVVAWCVLVLVTAVAGGQKSGGFWVMLGWTAAFAAAMVLVVRPLLHRVLARLNAVGNPGAATAVVLCGILFAAFATSWIGVHPIFGAFAFGLLMPRRTSAGAGLGDELMQQVGVPLDRAATLLLPVFFMLTGLSVDIRHLGVSGLLLLVAALLVASAGKFLGAGLPVRLAGLRGREALAFGTLMNTRGLTEIVVLGIGRQLGLISGELFTVMVLVALLTTALAGPVLRFLRITGPTSVPTPEPAVAPVREVQTV</sequence>
<evidence type="ECO:0000256" key="4">
    <source>
        <dbReference type="ARBA" id="ARBA00022989"/>
    </source>
</evidence>
<dbReference type="Pfam" id="PF00999">
    <property type="entry name" value="Na_H_Exchanger"/>
    <property type="match status" value="1"/>
</dbReference>
<dbReference type="PANTHER" id="PTHR32468:SF0">
    <property type="entry name" value="K(+)_H(+) ANTIPORTER 1"/>
    <property type="match status" value="1"/>
</dbReference>
<feature type="transmembrane region" description="Helical" evidence="7">
    <location>
        <begin position="171"/>
        <end position="195"/>
    </location>
</feature>
<protein>
    <submittedName>
        <fullName evidence="9">Cation/H(+) antiporter</fullName>
    </submittedName>
</protein>
<reference evidence="9 10" key="1">
    <citation type="submission" date="2018-06" db="EMBL/GenBank/DDBJ databases">
        <title>Streptacidiphilus pinicola sp. nov., isolated from pine grove soil.</title>
        <authorList>
            <person name="Roh S.G."/>
            <person name="Park S."/>
            <person name="Kim M.-K."/>
            <person name="Yun B.-R."/>
            <person name="Park J."/>
            <person name="Kim M.J."/>
            <person name="Kim Y.S."/>
            <person name="Kim S.B."/>
        </authorList>
    </citation>
    <scope>NUCLEOTIDE SEQUENCE [LARGE SCALE GENOMIC DNA]</scope>
    <source>
        <strain evidence="9 10">MMS16-CNU450</strain>
    </source>
</reference>
<feature type="transmembrane region" description="Helical" evidence="7">
    <location>
        <begin position="6"/>
        <end position="26"/>
    </location>
</feature>
<dbReference type="Proteomes" id="UP000248889">
    <property type="component" value="Unassembled WGS sequence"/>
</dbReference>
<feature type="transmembrane region" description="Helical" evidence="7">
    <location>
        <begin position="69"/>
        <end position="92"/>
    </location>
</feature>
<keyword evidence="6 7" id="KW-0472">Membrane</keyword>
<feature type="transmembrane region" description="Helical" evidence="7">
    <location>
        <begin position="389"/>
        <end position="410"/>
    </location>
</feature>
<keyword evidence="4 7" id="KW-1133">Transmembrane helix</keyword>
<keyword evidence="5" id="KW-0406">Ion transport</keyword>
<dbReference type="Gene3D" id="1.20.1530.20">
    <property type="match status" value="1"/>
</dbReference>
<evidence type="ECO:0000259" key="8">
    <source>
        <dbReference type="Pfam" id="PF00999"/>
    </source>
</evidence>
<dbReference type="PANTHER" id="PTHR32468">
    <property type="entry name" value="CATION/H + ANTIPORTER"/>
    <property type="match status" value="1"/>
</dbReference>
<evidence type="ECO:0000256" key="5">
    <source>
        <dbReference type="ARBA" id="ARBA00023065"/>
    </source>
</evidence>
<dbReference type="RefSeq" id="WP_111503994.1">
    <property type="nucleotide sequence ID" value="NZ_QKYN01000093.1"/>
</dbReference>
<evidence type="ECO:0000256" key="2">
    <source>
        <dbReference type="ARBA" id="ARBA00022448"/>
    </source>
</evidence>
<keyword evidence="10" id="KW-1185">Reference proteome</keyword>
<name>A0A2X0K7G7_9ACTN</name>
<evidence type="ECO:0000256" key="6">
    <source>
        <dbReference type="ARBA" id="ARBA00023136"/>
    </source>
</evidence>
<feature type="transmembrane region" description="Helical" evidence="7">
    <location>
        <begin position="296"/>
        <end position="315"/>
    </location>
</feature>
<feature type="transmembrane region" description="Helical" evidence="7">
    <location>
        <begin position="104"/>
        <end position="126"/>
    </location>
</feature>
<evidence type="ECO:0000256" key="7">
    <source>
        <dbReference type="SAM" id="Phobius"/>
    </source>
</evidence>
<dbReference type="OrthoDB" id="9793589at2"/>
<organism evidence="9 10">
    <name type="scientific">Streptacidiphilus pinicola</name>
    <dbReference type="NCBI Taxonomy" id="2219663"/>
    <lineage>
        <taxon>Bacteria</taxon>
        <taxon>Bacillati</taxon>
        <taxon>Actinomycetota</taxon>
        <taxon>Actinomycetes</taxon>
        <taxon>Kitasatosporales</taxon>
        <taxon>Streptomycetaceae</taxon>
        <taxon>Streptacidiphilus</taxon>
    </lineage>
</organism>
<gene>
    <name evidence="9" type="ORF">DN069_23565</name>
</gene>
<feature type="transmembrane region" description="Helical" evidence="7">
    <location>
        <begin position="321"/>
        <end position="345"/>
    </location>
</feature>
<dbReference type="InterPro" id="IPR006153">
    <property type="entry name" value="Cation/H_exchanger_TM"/>
</dbReference>
<keyword evidence="3 7" id="KW-0812">Transmembrane</keyword>
<dbReference type="AlphaFoldDB" id="A0A2X0K7G7"/>
<dbReference type="GO" id="GO:1902600">
    <property type="term" value="P:proton transmembrane transport"/>
    <property type="evidence" value="ECO:0007669"/>
    <property type="project" value="InterPro"/>
</dbReference>
<dbReference type="InterPro" id="IPR038770">
    <property type="entry name" value="Na+/solute_symporter_sf"/>
</dbReference>
<feature type="transmembrane region" description="Helical" evidence="7">
    <location>
        <begin position="38"/>
        <end position="57"/>
    </location>
</feature>
<keyword evidence="2" id="KW-0813">Transport</keyword>